<dbReference type="GO" id="GO:0030077">
    <property type="term" value="C:plasma membrane light-harvesting complex"/>
    <property type="evidence" value="ECO:0007669"/>
    <property type="project" value="InterPro"/>
</dbReference>
<feature type="domain" description="DUF2382" evidence="2">
    <location>
        <begin position="136"/>
        <end position="244"/>
    </location>
</feature>
<evidence type="ECO:0000259" key="2">
    <source>
        <dbReference type="Pfam" id="PF09557"/>
    </source>
</evidence>
<proteinExistence type="predicted"/>
<dbReference type="Pfam" id="PF09557">
    <property type="entry name" value="DUF2382"/>
    <property type="match status" value="1"/>
</dbReference>
<protein>
    <submittedName>
        <fullName evidence="3">PRC and DUF2382 domain-containing protein</fullName>
    </submittedName>
</protein>
<gene>
    <name evidence="3" type="ORF">JL106_07320</name>
</gene>
<evidence type="ECO:0000313" key="3">
    <source>
        <dbReference type="EMBL" id="MBM9467091.1"/>
    </source>
</evidence>
<dbReference type="InterPro" id="IPR019060">
    <property type="entry name" value="DUF2382"/>
</dbReference>
<dbReference type="PANTHER" id="PTHR38463">
    <property type="entry name" value="STRESS RESPONSE PROTEIN YSNF"/>
    <property type="match status" value="1"/>
</dbReference>
<dbReference type="RefSeq" id="WP_205260008.1">
    <property type="nucleotide sequence ID" value="NZ_JAERWK010000008.1"/>
</dbReference>
<sequence length="262" mass="27845">MQAQPQQLLYAGTVIGSDGETVGAIGQVYLDDRTGDVSWVTVKTGWFGSKESFVPTDEATVSGDSVTVPYDKATIKDAPHSSDAGETLSPGQENDLYTHYRVGTGHLASDTEHAVSDHAATTAVAGTTAADAGDVLTRSEERLCVGTPTQEAGRARLRKFVVTEQETVTVPVSHEEVRVIRETLAPGDAVDGSTIGEASVEVTLHEGRVVVDKDVVAVEKVLLDTETVTEQQRVTEQVRKEQIDTGEVVTAAPVASEGRTQR</sequence>
<dbReference type="InterPro" id="IPR052967">
    <property type="entry name" value="Stress_Response_Assoc"/>
</dbReference>
<dbReference type="Pfam" id="PF05239">
    <property type="entry name" value="PRC"/>
    <property type="match status" value="1"/>
</dbReference>
<dbReference type="InterPro" id="IPR014747">
    <property type="entry name" value="Bac_photo_RC_H_C"/>
</dbReference>
<name>A0A938YCJ1_9ACTN</name>
<dbReference type="SUPFAM" id="SSF50346">
    <property type="entry name" value="PRC-barrel domain"/>
    <property type="match status" value="1"/>
</dbReference>
<dbReference type="Gene3D" id="3.90.50.10">
    <property type="entry name" value="Photosynthetic Reaction Center, subunit H, domain 2"/>
    <property type="match status" value="1"/>
</dbReference>
<dbReference type="AlphaFoldDB" id="A0A938YCJ1"/>
<dbReference type="Proteomes" id="UP000663792">
    <property type="component" value="Unassembled WGS sequence"/>
</dbReference>
<accession>A0A938YCJ1</accession>
<keyword evidence="4" id="KW-1185">Reference proteome</keyword>
<reference evidence="3" key="1">
    <citation type="submission" date="2021-01" db="EMBL/GenBank/DDBJ databases">
        <title>YIM 132084 draft genome.</title>
        <authorList>
            <person name="An D."/>
        </authorList>
    </citation>
    <scope>NUCLEOTIDE SEQUENCE</scope>
    <source>
        <strain evidence="3">YIM 132084</strain>
    </source>
</reference>
<evidence type="ECO:0000313" key="4">
    <source>
        <dbReference type="Proteomes" id="UP000663792"/>
    </source>
</evidence>
<evidence type="ECO:0000259" key="1">
    <source>
        <dbReference type="Pfam" id="PF05239"/>
    </source>
</evidence>
<comment type="caution">
    <text evidence="3">The sequence shown here is derived from an EMBL/GenBank/DDBJ whole genome shotgun (WGS) entry which is preliminary data.</text>
</comment>
<organism evidence="3 4">
    <name type="scientific">Nakamurella leprariae</name>
    <dbReference type="NCBI Taxonomy" id="2803911"/>
    <lineage>
        <taxon>Bacteria</taxon>
        <taxon>Bacillati</taxon>
        <taxon>Actinomycetota</taxon>
        <taxon>Actinomycetes</taxon>
        <taxon>Nakamurellales</taxon>
        <taxon>Nakamurellaceae</taxon>
        <taxon>Nakamurella</taxon>
    </lineage>
</organism>
<feature type="domain" description="PRC-barrel" evidence="1">
    <location>
        <begin position="13"/>
        <end position="73"/>
    </location>
</feature>
<dbReference type="PANTHER" id="PTHR38463:SF1">
    <property type="entry name" value="STRESS RESPONSE PROTEIN YSNF"/>
    <property type="match status" value="1"/>
</dbReference>
<dbReference type="InterPro" id="IPR027275">
    <property type="entry name" value="PRC-brl_dom"/>
</dbReference>
<dbReference type="EMBL" id="JAERWK010000008">
    <property type="protein sequence ID" value="MBM9467091.1"/>
    <property type="molecule type" value="Genomic_DNA"/>
</dbReference>
<dbReference type="InterPro" id="IPR011033">
    <property type="entry name" value="PRC_barrel-like_sf"/>
</dbReference>
<dbReference type="GO" id="GO:0019684">
    <property type="term" value="P:photosynthesis, light reaction"/>
    <property type="evidence" value="ECO:0007669"/>
    <property type="project" value="InterPro"/>
</dbReference>